<keyword evidence="1" id="KW-0812">Transmembrane</keyword>
<accession>A0A1X9MG71</accession>
<gene>
    <name evidence="2" type="ORF">BkAM31D_22775</name>
</gene>
<evidence type="ECO:0000256" key="1">
    <source>
        <dbReference type="SAM" id="Phobius"/>
    </source>
</evidence>
<evidence type="ECO:0000313" key="2">
    <source>
        <dbReference type="EMBL" id="ARK32459.1"/>
    </source>
</evidence>
<feature type="transmembrane region" description="Helical" evidence="1">
    <location>
        <begin position="109"/>
        <end position="127"/>
    </location>
</feature>
<sequence length="129" mass="15106">MESSILLLQPTSKPLKTLSTSNSHLVISIQSTKQIRNRYSLHNHFKPSFFLLYIPFNQSINLTKNASNPYPTRLPASYLITILSSLTPFNIFPCFWLPKTPSNQRFLNLKYLILAPFYLYILTKWYYVI</sequence>
<dbReference type="AlphaFoldDB" id="A0A1X9MG71"/>
<name>A0A1X9MG71_9BACI</name>
<protein>
    <submittedName>
        <fullName evidence="2">Uncharacterized protein</fullName>
    </submittedName>
</protein>
<keyword evidence="3" id="KW-1185">Reference proteome</keyword>
<reference evidence="2 3" key="1">
    <citation type="submission" date="2017-04" db="EMBL/GenBank/DDBJ databases">
        <title>Bacillus krulwichiae AM31D Genome sequencing and assembly.</title>
        <authorList>
            <person name="Krulwich T.A."/>
            <person name="Anastor L."/>
            <person name="Ehrlich R."/>
            <person name="Ehrlich G.D."/>
            <person name="Janto B."/>
        </authorList>
    </citation>
    <scope>NUCLEOTIDE SEQUENCE [LARGE SCALE GENOMIC DNA]</scope>
    <source>
        <strain evidence="2 3">AM31D</strain>
    </source>
</reference>
<evidence type="ECO:0000313" key="3">
    <source>
        <dbReference type="Proteomes" id="UP000193006"/>
    </source>
</evidence>
<dbReference type="EMBL" id="CP020814">
    <property type="protein sequence ID" value="ARK32459.1"/>
    <property type="molecule type" value="Genomic_DNA"/>
</dbReference>
<keyword evidence="1" id="KW-0472">Membrane</keyword>
<keyword evidence="1" id="KW-1133">Transmembrane helix</keyword>
<dbReference type="Proteomes" id="UP000193006">
    <property type="component" value="Chromosome"/>
</dbReference>
<dbReference type="KEGG" id="bkw:BkAM31D_22775"/>
<organism evidence="2 3">
    <name type="scientific">Halalkalibacter krulwichiae</name>
    <dbReference type="NCBI Taxonomy" id="199441"/>
    <lineage>
        <taxon>Bacteria</taxon>
        <taxon>Bacillati</taxon>
        <taxon>Bacillota</taxon>
        <taxon>Bacilli</taxon>
        <taxon>Bacillales</taxon>
        <taxon>Bacillaceae</taxon>
        <taxon>Halalkalibacter</taxon>
    </lineage>
</organism>
<proteinExistence type="predicted"/>
<dbReference type="STRING" id="199441.BkAM31D_22775"/>
<feature type="transmembrane region" description="Helical" evidence="1">
    <location>
        <begin position="76"/>
        <end position="97"/>
    </location>
</feature>